<dbReference type="EMBL" id="JABEPP010000004">
    <property type="protein sequence ID" value="NNM73501.1"/>
    <property type="molecule type" value="Genomic_DNA"/>
</dbReference>
<evidence type="ECO:0000256" key="4">
    <source>
        <dbReference type="ARBA" id="ARBA00023239"/>
    </source>
</evidence>
<dbReference type="GO" id="GO:0008124">
    <property type="term" value="F:4-alpha-hydroxytetrahydrobiopterin dehydratase activity"/>
    <property type="evidence" value="ECO:0007669"/>
    <property type="project" value="UniProtKB-EC"/>
</dbReference>
<dbReference type="InterPro" id="IPR036428">
    <property type="entry name" value="PCD_sf"/>
</dbReference>
<keyword evidence="4 5" id="KW-0456">Lyase</keyword>
<dbReference type="Gene3D" id="3.30.1360.20">
    <property type="entry name" value="Transcriptional coactivator/pterin dehydratase"/>
    <property type="match status" value="1"/>
</dbReference>
<dbReference type="Pfam" id="PF01329">
    <property type="entry name" value="Pterin_4a"/>
    <property type="match status" value="1"/>
</dbReference>
<evidence type="ECO:0000256" key="1">
    <source>
        <dbReference type="ARBA" id="ARBA00001554"/>
    </source>
</evidence>
<dbReference type="InterPro" id="IPR001533">
    <property type="entry name" value="Pterin_deHydtase"/>
</dbReference>
<dbReference type="RefSeq" id="WP_171219019.1">
    <property type="nucleotide sequence ID" value="NZ_JABEPP010000004.1"/>
</dbReference>
<evidence type="ECO:0000256" key="3">
    <source>
        <dbReference type="ARBA" id="ARBA00013252"/>
    </source>
</evidence>
<dbReference type="Proteomes" id="UP000564885">
    <property type="component" value="Unassembled WGS sequence"/>
</dbReference>
<dbReference type="SUPFAM" id="SSF55248">
    <property type="entry name" value="PCD-like"/>
    <property type="match status" value="1"/>
</dbReference>
<evidence type="ECO:0000256" key="2">
    <source>
        <dbReference type="ARBA" id="ARBA00006472"/>
    </source>
</evidence>
<comment type="catalytic activity">
    <reaction evidence="1">
        <text>(4aS,6R)-4a-hydroxy-L-erythro-5,6,7,8-tetrahydrobiopterin = (6R)-L-erythro-6,7-dihydrobiopterin + H2O</text>
        <dbReference type="Rhea" id="RHEA:11920"/>
        <dbReference type="ChEBI" id="CHEBI:15377"/>
        <dbReference type="ChEBI" id="CHEBI:15642"/>
        <dbReference type="ChEBI" id="CHEBI:43120"/>
        <dbReference type="EC" id="4.2.1.96"/>
    </reaction>
</comment>
<protein>
    <recommendedName>
        <fullName evidence="3">4a-hydroxytetrahydrobiopterin dehydratase</fullName>
        <ecNumber evidence="3">4.2.1.96</ecNumber>
    </recommendedName>
</protein>
<reference evidence="5 6" key="1">
    <citation type="submission" date="2020-04" db="EMBL/GenBank/DDBJ databases">
        <title>Enterovirga sp. isolate from soil.</title>
        <authorList>
            <person name="Chea S."/>
            <person name="Kim D.-U."/>
        </authorList>
    </citation>
    <scope>NUCLEOTIDE SEQUENCE [LARGE SCALE GENOMIC DNA]</scope>
    <source>
        <strain evidence="5 6">DB1703</strain>
    </source>
</reference>
<dbReference type="PANTHER" id="PTHR12599">
    <property type="entry name" value="PTERIN-4-ALPHA-CARBINOLAMINE DEHYDRATASE"/>
    <property type="match status" value="1"/>
</dbReference>
<dbReference type="PANTHER" id="PTHR12599:SF0">
    <property type="entry name" value="PTERIN-4-ALPHA-CARBINOLAMINE DEHYDRATASE"/>
    <property type="match status" value="1"/>
</dbReference>
<proteinExistence type="inferred from homology"/>
<evidence type="ECO:0000313" key="5">
    <source>
        <dbReference type="EMBL" id="NNM73501.1"/>
    </source>
</evidence>
<dbReference type="EC" id="4.2.1.96" evidence="3"/>
<organism evidence="5 6">
    <name type="scientific">Enterovirga aerilata</name>
    <dbReference type="NCBI Taxonomy" id="2730920"/>
    <lineage>
        <taxon>Bacteria</taxon>
        <taxon>Pseudomonadati</taxon>
        <taxon>Pseudomonadota</taxon>
        <taxon>Alphaproteobacteria</taxon>
        <taxon>Hyphomicrobiales</taxon>
        <taxon>Methylobacteriaceae</taxon>
        <taxon>Enterovirga</taxon>
    </lineage>
</organism>
<dbReference type="GO" id="GO:0006729">
    <property type="term" value="P:tetrahydrobiopterin biosynthetic process"/>
    <property type="evidence" value="ECO:0007669"/>
    <property type="project" value="InterPro"/>
</dbReference>
<sequence length="92" mass="10404">MESGSSSVLPPGWSGDERRIAKIFTFASFPQAIAFMVEVAFFCEAANHHPDWTNTYRRVSVELTTHDAGRVTEKDLRLARHMDEVHGRLTGR</sequence>
<name>A0A849I851_9HYPH</name>
<gene>
    <name evidence="5" type="ORF">HJG44_14025</name>
</gene>
<comment type="similarity">
    <text evidence="2">Belongs to the pterin-4-alpha-carbinolamine dehydratase family.</text>
</comment>
<dbReference type="NCBIfam" id="NF002017">
    <property type="entry name" value="PRK00823.1-2"/>
    <property type="match status" value="1"/>
</dbReference>
<keyword evidence="6" id="KW-1185">Reference proteome</keyword>
<evidence type="ECO:0000313" key="6">
    <source>
        <dbReference type="Proteomes" id="UP000564885"/>
    </source>
</evidence>
<accession>A0A849I851</accession>
<comment type="caution">
    <text evidence="5">The sequence shown here is derived from an EMBL/GenBank/DDBJ whole genome shotgun (WGS) entry which is preliminary data.</text>
</comment>
<dbReference type="AlphaFoldDB" id="A0A849I851"/>